<dbReference type="Proteomes" id="UP001370100">
    <property type="component" value="Unassembled WGS sequence"/>
</dbReference>
<dbReference type="Pfam" id="PF00356">
    <property type="entry name" value="LacI"/>
    <property type="match status" value="1"/>
</dbReference>
<dbReference type="SUPFAM" id="SSF53822">
    <property type="entry name" value="Periplasmic binding protein-like I"/>
    <property type="match status" value="1"/>
</dbReference>
<evidence type="ECO:0000313" key="6">
    <source>
        <dbReference type="EMBL" id="MEJ2888924.1"/>
    </source>
</evidence>
<dbReference type="PROSITE" id="PS50932">
    <property type="entry name" value="HTH_LACI_2"/>
    <property type="match status" value="1"/>
</dbReference>
<evidence type="ECO:0000256" key="3">
    <source>
        <dbReference type="ARBA" id="ARBA00023163"/>
    </source>
</evidence>
<dbReference type="PANTHER" id="PTHR30146">
    <property type="entry name" value="LACI-RELATED TRANSCRIPTIONAL REPRESSOR"/>
    <property type="match status" value="1"/>
</dbReference>
<dbReference type="CDD" id="cd06267">
    <property type="entry name" value="PBP1_LacI_sugar_binding-like"/>
    <property type="match status" value="1"/>
</dbReference>
<accession>A0ABU8NC06</accession>
<feature type="domain" description="HTH lacI-type" evidence="5">
    <location>
        <begin position="17"/>
        <end position="71"/>
    </location>
</feature>
<dbReference type="GO" id="GO:0003677">
    <property type="term" value="F:DNA binding"/>
    <property type="evidence" value="ECO:0007669"/>
    <property type="project" value="UniProtKB-KW"/>
</dbReference>
<name>A0ABU8NC06_9PSEU</name>
<gene>
    <name evidence="6" type="ORF">WCD41_20865</name>
</gene>
<dbReference type="PANTHER" id="PTHR30146:SF153">
    <property type="entry name" value="LACTOSE OPERON REPRESSOR"/>
    <property type="match status" value="1"/>
</dbReference>
<dbReference type="Pfam" id="PF13377">
    <property type="entry name" value="Peripla_BP_3"/>
    <property type="match status" value="1"/>
</dbReference>
<evidence type="ECO:0000259" key="5">
    <source>
        <dbReference type="PROSITE" id="PS50932"/>
    </source>
</evidence>
<comment type="caution">
    <text evidence="6">The sequence shown here is derived from an EMBL/GenBank/DDBJ whole genome shotgun (WGS) entry which is preliminary data.</text>
</comment>
<keyword evidence="2 6" id="KW-0238">DNA-binding</keyword>
<dbReference type="SUPFAM" id="SSF47413">
    <property type="entry name" value="lambda repressor-like DNA-binding domains"/>
    <property type="match status" value="1"/>
</dbReference>
<evidence type="ECO:0000256" key="2">
    <source>
        <dbReference type="ARBA" id="ARBA00023125"/>
    </source>
</evidence>
<organism evidence="6 7">
    <name type="scientific">Actinomycetospora aeridis</name>
    <dbReference type="NCBI Taxonomy" id="3129231"/>
    <lineage>
        <taxon>Bacteria</taxon>
        <taxon>Bacillati</taxon>
        <taxon>Actinomycetota</taxon>
        <taxon>Actinomycetes</taxon>
        <taxon>Pseudonocardiales</taxon>
        <taxon>Pseudonocardiaceae</taxon>
        <taxon>Actinomycetospora</taxon>
    </lineage>
</organism>
<reference evidence="6 7" key="1">
    <citation type="submission" date="2024-03" db="EMBL/GenBank/DDBJ databases">
        <title>Actinomycetospora sp. OC33-EN06, a novel actinomycete isolated from wild orchid (Aerides multiflora).</title>
        <authorList>
            <person name="Suriyachadkun C."/>
        </authorList>
    </citation>
    <scope>NUCLEOTIDE SEQUENCE [LARGE SCALE GENOMIC DNA]</scope>
    <source>
        <strain evidence="6 7">OC33-EN06</strain>
    </source>
</reference>
<keyword evidence="7" id="KW-1185">Reference proteome</keyword>
<dbReference type="InterPro" id="IPR000843">
    <property type="entry name" value="HTH_LacI"/>
</dbReference>
<dbReference type="Gene3D" id="3.40.50.2300">
    <property type="match status" value="2"/>
</dbReference>
<evidence type="ECO:0000313" key="7">
    <source>
        <dbReference type="Proteomes" id="UP001370100"/>
    </source>
</evidence>
<dbReference type="PROSITE" id="PS00356">
    <property type="entry name" value="HTH_LACI_1"/>
    <property type="match status" value="1"/>
</dbReference>
<dbReference type="InterPro" id="IPR046335">
    <property type="entry name" value="LacI/GalR-like_sensor"/>
</dbReference>
<dbReference type="SMART" id="SM00354">
    <property type="entry name" value="HTH_LACI"/>
    <property type="match status" value="1"/>
</dbReference>
<evidence type="ECO:0000256" key="4">
    <source>
        <dbReference type="SAM" id="MobiDB-lite"/>
    </source>
</evidence>
<keyword evidence="1" id="KW-0805">Transcription regulation</keyword>
<dbReference type="EMBL" id="JBBEGL010000005">
    <property type="protein sequence ID" value="MEJ2888924.1"/>
    <property type="molecule type" value="Genomic_DNA"/>
</dbReference>
<sequence>MTEDTQSGRRAAPASPATLDDVARRAGVSPATASRALGDHPHVAVATRARVREAAEALDYVASPEATRLAGGPTGRVAVLVPHPARWFFGELIEGLEAALRAADLDLVLFRVGGPEERAAFFDRLPARRKVDAVVVLAFAVAEDEHDRLASLGVDIVVAGGRAASYPSVGVDDHGAGRQAMDHLIHLGHRRIGMIAVENTGRLAPDPDGRTSAWRAALGDAGIAPADELLVTVPWGGEGGADGMARLLGLRTPPTAVFAHDDETALGAVRTLRRAGLRVPEDLSVIGVDDHPLAALADLTTVAQPVREQGRRAGELVAAGLRGELRERVPPAELLPTRLVLRRTTSPPGAPR</sequence>
<keyword evidence="3" id="KW-0804">Transcription</keyword>
<protein>
    <submittedName>
        <fullName evidence="6">LacI family DNA-binding transcriptional regulator</fullName>
    </submittedName>
</protein>
<evidence type="ECO:0000256" key="1">
    <source>
        <dbReference type="ARBA" id="ARBA00023015"/>
    </source>
</evidence>
<dbReference type="RefSeq" id="WP_337715931.1">
    <property type="nucleotide sequence ID" value="NZ_JBBEGL010000005.1"/>
</dbReference>
<dbReference type="InterPro" id="IPR028082">
    <property type="entry name" value="Peripla_BP_I"/>
</dbReference>
<dbReference type="Gene3D" id="1.10.260.40">
    <property type="entry name" value="lambda repressor-like DNA-binding domains"/>
    <property type="match status" value="1"/>
</dbReference>
<dbReference type="InterPro" id="IPR010982">
    <property type="entry name" value="Lambda_DNA-bd_dom_sf"/>
</dbReference>
<dbReference type="CDD" id="cd01392">
    <property type="entry name" value="HTH_LacI"/>
    <property type="match status" value="1"/>
</dbReference>
<feature type="region of interest" description="Disordered" evidence="4">
    <location>
        <begin position="1"/>
        <end position="25"/>
    </location>
</feature>
<proteinExistence type="predicted"/>